<protein>
    <recommendedName>
        <fullName evidence="4">NADH-quinone oxidoreductase</fullName>
        <ecNumber evidence="4">7.1.1.-</ecNumber>
    </recommendedName>
</protein>
<organism evidence="6 7">
    <name type="scientific">Aquirufa rosea</name>
    <dbReference type="NCBI Taxonomy" id="2509241"/>
    <lineage>
        <taxon>Bacteria</taxon>
        <taxon>Pseudomonadati</taxon>
        <taxon>Bacteroidota</taxon>
        <taxon>Cytophagia</taxon>
        <taxon>Cytophagales</taxon>
        <taxon>Flectobacillaceae</taxon>
        <taxon>Aquirufa</taxon>
    </lineage>
</organism>
<feature type="domain" description="NADH:ubiquinone oxidoreductase 30kDa subunit" evidence="5">
    <location>
        <begin position="32"/>
        <end position="152"/>
    </location>
</feature>
<dbReference type="PANTHER" id="PTHR10884:SF14">
    <property type="entry name" value="NADH DEHYDROGENASE [UBIQUINONE] IRON-SULFUR PROTEIN 3, MITOCHONDRIAL"/>
    <property type="match status" value="1"/>
</dbReference>
<reference evidence="6 7" key="1">
    <citation type="submission" date="2019-01" db="EMBL/GenBank/DDBJ databases">
        <title>Cytophagaceae bacterium strain CAR-16.</title>
        <authorList>
            <person name="Chen W.-M."/>
        </authorList>
    </citation>
    <scope>NUCLEOTIDE SEQUENCE [LARGE SCALE GENOMIC DNA]</scope>
    <source>
        <strain evidence="6 7">CAR-16</strain>
    </source>
</reference>
<evidence type="ECO:0000256" key="1">
    <source>
        <dbReference type="ARBA" id="ARBA00007569"/>
    </source>
</evidence>
<comment type="caution">
    <text evidence="6">The sequence shown here is derived from an EMBL/GenBank/DDBJ whole genome shotgun (WGS) entry which is preliminary data.</text>
</comment>
<proteinExistence type="inferred from homology"/>
<dbReference type="Proteomes" id="UP000289455">
    <property type="component" value="Unassembled WGS sequence"/>
</dbReference>
<keyword evidence="4" id="KW-0874">Quinone</keyword>
<dbReference type="OrthoDB" id="9803286at2"/>
<evidence type="ECO:0000313" key="6">
    <source>
        <dbReference type="EMBL" id="RXK50900.1"/>
    </source>
</evidence>
<comment type="function">
    <text evidence="4">NDH-1 shuttles electrons from NADH, via FMN and iron-sulfur (Fe-S) centers, to quinones in the respiratory chain.</text>
</comment>
<dbReference type="InterPro" id="IPR037232">
    <property type="entry name" value="NADH_quin_OxRdtase_su_C/D-like"/>
</dbReference>
<dbReference type="SUPFAM" id="SSF143243">
    <property type="entry name" value="Nqo5-like"/>
    <property type="match status" value="1"/>
</dbReference>
<dbReference type="Pfam" id="PF00329">
    <property type="entry name" value="Complex1_30kDa"/>
    <property type="match status" value="1"/>
</dbReference>
<gene>
    <name evidence="6" type="ORF">ESB04_04410</name>
</gene>
<dbReference type="EC" id="7.1.1.-" evidence="4"/>
<keyword evidence="3" id="KW-1278">Translocase</keyword>
<keyword evidence="7" id="KW-1185">Reference proteome</keyword>
<dbReference type="InterPro" id="IPR020396">
    <property type="entry name" value="NADH_UbQ_OxRdtase_CS"/>
</dbReference>
<name>A0A4Q1C1J1_9BACT</name>
<evidence type="ECO:0000256" key="2">
    <source>
        <dbReference type="ARBA" id="ARBA00022448"/>
    </source>
</evidence>
<dbReference type="InterPro" id="IPR001268">
    <property type="entry name" value="NADH_UbQ_OxRdtase_30kDa_su"/>
</dbReference>
<keyword evidence="2 3" id="KW-0813">Transport</keyword>
<evidence type="ECO:0000256" key="3">
    <source>
        <dbReference type="RuleBase" id="RU003456"/>
    </source>
</evidence>
<dbReference type="GO" id="GO:0048038">
    <property type="term" value="F:quinone binding"/>
    <property type="evidence" value="ECO:0007669"/>
    <property type="project" value="UniProtKB-KW"/>
</dbReference>
<dbReference type="RefSeq" id="WP_129026510.1">
    <property type="nucleotide sequence ID" value="NZ_SDHY01000002.1"/>
</dbReference>
<dbReference type="GO" id="GO:0008137">
    <property type="term" value="F:NADH dehydrogenase (ubiquinone) activity"/>
    <property type="evidence" value="ECO:0007669"/>
    <property type="project" value="InterPro"/>
</dbReference>
<dbReference type="EMBL" id="SDHY01000002">
    <property type="protein sequence ID" value="RXK50900.1"/>
    <property type="molecule type" value="Genomic_DNA"/>
</dbReference>
<evidence type="ECO:0000259" key="5">
    <source>
        <dbReference type="Pfam" id="PF00329"/>
    </source>
</evidence>
<evidence type="ECO:0000256" key="4">
    <source>
        <dbReference type="RuleBase" id="RU003582"/>
    </source>
</evidence>
<sequence length="163" mass="18600">MNSISAIKELIEQHLGISISMDEPRGQLTLGVDELVPVCDLLWRNPATYFDSLSCLTAIDNGLEAGTLEIIYTLYSIPNHLTCHLRLELPRLDSAGALPEVPTISHIWKTADWHEREAYDLVGVKFKDHPDLRRILLPEDWKGHPLRKDYDDPDTYHGVKVKY</sequence>
<dbReference type="Gene3D" id="3.30.460.80">
    <property type="entry name" value="NADH:ubiquinone oxidoreductase, 30kDa subunit"/>
    <property type="match status" value="1"/>
</dbReference>
<comment type="similarity">
    <text evidence="1 3">Belongs to the complex I 30 kDa subunit family.</text>
</comment>
<keyword evidence="3" id="KW-0520">NAD</keyword>
<dbReference type="GO" id="GO:0016651">
    <property type="term" value="F:oxidoreductase activity, acting on NAD(P)H"/>
    <property type="evidence" value="ECO:0007669"/>
    <property type="project" value="InterPro"/>
</dbReference>
<dbReference type="PROSITE" id="PS00542">
    <property type="entry name" value="COMPLEX1_30K"/>
    <property type="match status" value="1"/>
</dbReference>
<dbReference type="PANTHER" id="PTHR10884">
    <property type="entry name" value="NADH DEHYDROGENASE UBIQUINONE IRON-SULFUR PROTEIN 3"/>
    <property type="match status" value="1"/>
</dbReference>
<comment type="catalytic activity">
    <reaction evidence="4">
        <text>a quinone + NADH + 5 H(+)(in) = a quinol + NAD(+) + 4 H(+)(out)</text>
        <dbReference type="Rhea" id="RHEA:57888"/>
        <dbReference type="ChEBI" id="CHEBI:15378"/>
        <dbReference type="ChEBI" id="CHEBI:24646"/>
        <dbReference type="ChEBI" id="CHEBI:57540"/>
        <dbReference type="ChEBI" id="CHEBI:57945"/>
        <dbReference type="ChEBI" id="CHEBI:132124"/>
    </reaction>
</comment>
<accession>A0A4Q1C1J1</accession>
<dbReference type="AlphaFoldDB" id="A0A4Q1C1J1"/>
<evidence type="ECO:0000313" key="7">
    <source>
        <dbReference type="Proteomes" id="UP000289455"/>
    </source>
</evidence>